<dbReference type="EMBL" id="QPGB01000002">
    <property type="protein sequence ID" value="RCS58470.1"/>
    <property type="molecule type" value="Genomic_DNA"/>
</dbReference>
<protein>
    <submittedName>
        <fullName evidence="1">Uncharacterized protein</fullName>
    </submittedName>
</protein>
<reference evidence="1 2" key="1">
    <citation type="journal article" date="2018" name="Int. J. Syst. Evol. Microbiol.">
        <title>Parvibium lacunae gen. nov., sp. nov., a new member of the family Alcaligenaceae isolated from a freshwater pond.</title>
        <authorList>
            <person name="Chen W.M."/>
            <person name="Xie P.B."/>
            <person name="Hsu M.Y."/>
            <person name="Sheu S.Y."/>
        </authorList>
    </citation>
    <scope>NUCLEOTIDE SEQUENCE [LARGE SCALE GENOMIC DNA]</scope>
    <source>
        <strain evidence="1 2">KMB9</strain>
    </source>
</reference>
<evidence type="ECO:0000313" key="1">
    <source>
        <dbReference type="EMBL" id="RCS58470.1"/>
    </source>
</evidence>
<organism evidence="1 2">
    <name type="scientific">Parvibium lacunae</name>
    <dbReference type="NCBI Taxonomy" id="1888893"/>
    <lineage>
        <taxon>Bacteria</taxon>
        <taxon>Pseudomonadati</taxon>
        <taxon>Pseudomonadota</taxon>
        <taxon>Betaproteobacteria</taxon>
        <taxon>Burkholderiales</taxon>
        <taxon>Alcaligenaceae</taxon>
        <taxon>Parvibium</taxon>
    </lineage>
</organism>
<accession>A0A368L5Q3</accession>
<proteinExistence type="predicted"/>
<dbReference type="AlphaFoldDB" id="A0A368L5Q3"/>
<sequence length="62" mass="5911">MVASIYFCGWAGAGGGGGTRSLLPAGGALGAAGFTVVEVAPLLVGLAKAATLSALASKRHPN</sequence>
<name>A0A368L5Q3_9BURK</name>
<keyword evidence="2" id="KW-1185">Reference proteome</keyword>
<comment type="caution">
    <text evidence="1">The sequence shown here is derived from an EMBL/GenBank/DDBJ whole genome shotgun (WGS) entry which is preliminary data.</text>
</comment>
<dbReference type="Proteomes" id="UP000252357">
    <property type="component" value="Unassembled WGS sequence"/>
</dbReference>
<gene>
    <name evidence="1" type="ORF">DU000_06570</name>
</gene>
<evidence type="ECO:0000313" key="2">
    <source>
        <dbReference type="Proteomes" id="UP000252357"/>
    </source>
</evidence>